<comment type="similarity">
    <text evidence="1">Belongs to the heat shock protein 70 family.</text>
</comment>
<dbReference type="AlphaFoldDB" id="A0A2G9U972"/>
<evidence type="ECO:0000256" key="3">
    <source>
        <dbReference type="ARBA" id="ARBA00022840"/>
    </source>
</evidence>
<dbReference type="InterPro" id="IPR043129">
    <property type="entry name" value="ATPase_NBD"/>
</dbReference>
<dbReference type="EMBL" id="KZ348018">
    <property type="protein sequence ID" value="PIO66799.1"/>
    <property type="molecule type" value="Genomic_DNA"/>
</dbReference>
<protein>
    <submittedName>
        <fullName evidence="4">DnaK family protein</fullName>
    </submittedName>
</protein>
<dbReference type="GO" id="GO:0006950">
    <property type="term" value="P:response to stress"/>
    <property type="evidence" value="ECO:0007669"/>
    <property type="project" value="UniProtKB-ARBA"/>
</dbReference>
<gene>
    <name evidence="4" type="ORF">TELCIR_11475</name>
</gene>
<evidence type="ECO:0000313" key="4">
    <source>
        <dbReference type="EMBL" id="PIO66799.1"/>
    </source>
</evidence>
<evidence type="ECO:0000313" key="5">
    <source>
        <dbReference type="Proteomes" id="UP000230423"/>
    </source>
</evidence>
<dbReference type="GO" id="GO:0140662">
    <property type="term" value="F:ATP-dependent protein folding chaperone"/>
    <property type="evidence" value="ECO:0007669"/>
    <property type="project" value="InterPro"/>
</dbReference>
<dbReference type="GO" id="GO:0005829">
    <property type="term" value="C:cytosol"/>
    <property type="evidence" value="ECO:0007669"/>
    <property type="project" value="TreeGrafter"/>
</dbReference>
<dbReference type="PROSITE" id="PS01036">
    <property type="entry name" value="HSP70_3"/>
    <property type="match status" value="1"/>
</dbReference>
<dbReference type="FunFam" id="3.30.30.30:FF:000002">
    <property type="entry name" value="Heat shock 70 kDa protein 4"/>
    <property type="match status" value="1"/>
</dbReference>
<proteinExistence type="inferred from homology"/>
<dbReference type="SUPFAM" id="SSF53067">
    <property type="entry name" value="Actin-like ATPase domain"/>
    <property type="match status" value="2"/>
</dbReference>
<dbReference type="InterPro" id="IPR013126">
    <property type="entry name" value="Hsp_70_fam"/>
</dbReference>
<accession>A0A2G9U972</accession>
<dbReference type="PANTHER" id="PTHR45639">
    <property type="entry name" value="HSC70CB, ISOFORM G-RELATED"/>
    <property type="match status" value="1"/>
</dbReference>
<name>A0A2G9U972_TELCI</name>
<dbReference type="OrthoDB" id="434160at2759"/>
<dbReference type="Gene3D" id="3.90.640.10">
    <property type="entry name" value="Actin, Chain A, domain 4"/>
    <property type="match status" value="1"/>
</dbReference>
<dbReference type="Gene3D" id="3.30.30.30">
    <property type="match status" value="1"/>
</dbReference>
<evidence type="ECO:0000256" key="2">
    <source>
        <dbReference type="ARBA" id="ARBA00022741"/>
    </source>
</evidence>
<organism evidence="4 5">
    <name type="scientific">Teladorsagia circumcincta</name>
    <name type="common">Brown stomach worm</name>
    <name type="synonym">Ostertagia circumcincta</name>
    <dbReference type="NCBI Taxonomy" id="45464"/>
    <lineage>
        <taxon>Eukaryota</taxon>
        <taxon>Metazoa</taxon>
        <taxon>Ecdysozoa</taxon>
        <taxon>Nematoda</taxon>
        <taxon>Chromadorea</taxon>
        <taxon>Rhabditida</taxon>
        <taxon>Rhabditina</taxon>
        <taxon>Rhabditomorpha</taxon>
        <taxon>Strongyloidea</taxon>
        <taxon>Trichostrongylidae</taxon>
        <taxon>Teladorsagia</taxon>
    </lineage>
</organism>
<reference evidence="4 5" key="1">
    <citation type="submission" date="2015-09" db="EMBL/GenBank/DDBJ databases">
        <title>Draft genome of the parasitic nematode Teladorsagia circumcincta isolate WARC Sus (inbred).</title>
        <authorList>
            <person name="Mitreva M."/>
        </authorList>
    </citation>
    <scope>NUCLEOTIDE SEQUENCE [LARGE SCALE GENOMIC DNA]</scope>
    <source>
        <strain evidence="4 5">S</strain>
    </source>
</reference>
<dbReference type="PRINTS" id="PR00301">
    <property type="entry name" value="HEATSHOCK70"/>
</dbReference>
<dbReference type="Pfam" id="PF00012">
    <property type="entry name" value="HSP70"/>
    <property type="match status" value="1"/>
</dbReference>
<keyword evidence="3" id="KW-0067">ATP-binding</keyword>
<keyword evidence="2" id="KW-0547">Nucleotide-binding</keyword>
<dbReference type="GO" id="GO:0005524">
    <property type="term" value="F:ATP binding"/>
    <property type="evidence" value="ECO:0007669"/>
    <property type="project" value="UniProtKB-KW"/>
</dbReference>
<dbReference type="PANTHER" id="PTHR45639:SF4">
    <property type="entry name" value="HSC70CB, ISOFORM G"/>
    <property type="match status" value="1"/>
</dbReference>
<dbReference type="InterPro" id="IPR018181">
    <property type="entry name" value="Heat_shock_70_CS"/>
</dbReference>
<dbReference type="FunFam" id="3.90.640.10:FF:000004">
    <property type="entry name" value="Heat shock 70 kDa protein 4"/>
    <property type="match status" value="1"/>
</dbReference>
<dbReference type="Gene3D" id="3.30.420.40">
    <property type="match status" value="2"/>
</dbReference>
<keyword evidence="5" id="KW-1185">Reference proteome</keyword>
<evidence type="ECO:0000256" key="1">
    <source>
        <dbReference type="ARBA" id="ARBA00007381"/>
    </source>
</evidence>
<sequence length="416" mass="46510">MSVVGFDIGNLNCYIGIARQGGIEVITNDYSLHATPACVAFTPKNRSMGVAARQSVNTNFKNTIINFKHMIGRKFSDAITQKFIPFVPCQTVQLANDDIGFKVSYQGREAIFTPEQVLAALLTKLKDIVESQLKDVKKVTDCVVTVPSYFTDVQRRATQAAIQSANLNALRVMNESTAIALAYGIYKQDLPEESARARYVVFLDVGHASTQASLVAFNKGKLQMLGTTYDLSVGGLWLDDLIRDRFRQMFQQTYGIDAKESPRAWLRLLDECEKLKKQMSANQTPIPLNIECFLHDKDVTGKMQRAEFEELAAPQFEKIRQLLLKLLQETGVKREDVDEIEMVGGSSRIPMIRRIVQDVFNKDPKTTMNLDEAVARGAAMQCAILSPAFRVREFSVKDSQPYRVKIIWSGGASESG</sequence>
<dbReference type="Proteomes" id="UP000230423">
    <property type="component" value="Unassembled WGS sequence"/>
</dbReference>
<dbReference type="GO" id="GO:0005634">
    <property type="term" value="C:nucleus"/>
    <property type="evidence" value="ECO:0007669"/>
    <property type="project" value="TreeGrafter"/>
</dbReference>